<evidence type="ECO:0000313" key="1">
    <source>
        <dbReference type="EMBL" id="UZX26260.1"/>
    </source>
</evidence>
<evidence type="ECO:0000313" key="2">
    <source>
        <dbReference type="Proteomes" id="UP001164506"/>
    </source>
</evidence>
<proteinExistence type="predicted"/>
<name>A0ABY6R9K0_9ACTN</name>
<protein>
    <recommendedName>
        <fullName evidence="3">Bacterial EndoU nuclease domain-containing protein</fullName>
    </recommendedName>
</protein>
<organism evidence="1 2">
    <name type="scientific">Streptomyces tanashiensis</name>
    <dbReference type="NCBI Taxonomy" id="67367"/>
    <lineage>
        <taxon>Bacteria</taxon>
        <taxon>Bacillati</taxon>
        <taxon>Actinomycetota</taxon>
        <taxon>Actinomycetes</taxon>
        <taxon>Kitasatosporales</taxon>
        <taxon>Streptomycetaceae</taxon>
        <taxon>Streptomyces</taxon>
    </lineage>
</organism>
<keyword evidence="2" id="KW-1185">Reference proteome</keyword>
<dbReference type="GeneID" id="95605530"/>
<evidence type="ECO:0008006" key="3">
    <source>
        <dbReference type="Google" id="ProtNLM"/>
    </source>
</evidence>
<dbReference type="EMBL" id="CP084204">
    <property type="protein sequence ID" value="UZX26260.1"/>
    <property type="molecule type" value="Genomic_DNA"/>
</dbReference>
<dbReference type="Proteomes" id="UP001164506">
    <property type="component" value="Chromosome"/>
</dbReference>
<gene>
    <name evidence="1" type="ORF">LDH80_38885</name>
</gene>
<sequence length="252" mass="27143">MSSSFVTQGSGTPRNVRVRMRAEMTGSGSPVGSCTAAGTLPVNGTGSVSCTNTSSAWASWYRGAELSEGAEPYQAIAHVVAQALDPGEVTGVRDQVDNQFRNLRRELDGKKNCRRTLASAPLRHAVYIAHAPLGPWDDYCTYVLPSAIEETPAFDRRSLEMVRSYHFPGGEFADDAKGLFKDTVTDGQLHKILDRGLGDPASFTKNSQGYYEKTFPSPGVGYDAKVNGGKDAEFVTLVINTAGDVVTMFPHN</sequence>
<reference evidence="1" key="1">
    <citation type="submission" date="2021-09" db="EMBL/GenBank/DDBJ databases">
        <title>Complete genome sequence and metabolic characterization of Streptomyces tanashiensis DSM 731 the producer of antibacterial Kalafungin and diverse secondary metabolites.</title>
        <authorList>
            <person name="Abbasi M.N."/>
            <person name="Anwar M.N."/>
            <person name="Alam K."/>
            <person name="Shoaib M."/>
            <person name="Lin Z."/>
            <person name="Hayat M."/>
            <person name="Ali M.I."/>
            <person name="Malik H.M.T."/>
            <person name="Ahmed I."/>
            <person name="Li A."/>
            <person name="Hailong Wang H."/>
            <person name="Zhang Y."/>
        </authorList>
    </citation>
    <scope>NUCLEOTIDE SEQUENCE</scope>
    <source>
        <strain evidence="1">Kala</strain>
    </source>
</reference>
<accession>A0ABY6R9K0</accession>
<dbReference type="RefSeq" id="WP_267260333.1">
    <property type="nucleotide sequence ID" value="NZ_CP084204.1"/>
</dbReference>